<dbReference type="Pfam" id="PF13193">
    <property type="entry name" value="AMP-binding_C"/>
    <property type="match status" value="1"/>
</dbReference>
<dbReference type="SUPFAM" id="SSF56801">
    <property type="entry name" value="Acetyl-CoA synthetase-like"/>
    <property type="match status" value="1"/>
</dbReference>
<dbReference type="OrthoDB" id="9778383at2"/>
<sequence>MLELLKNKPIDQYIAEYALLHPAKTAINFYGYEISYSKLNDDINKLANYLQSINIQKGDTIALYLQNSPQYIISFYAAQRIGAIVGPCNPMFKEWELHYQLNDLEAKVIITSPDLYPIFQKIEDETNVKHKILINYADYLPSEPYPDFPEKIDHTSFNDTSAWNEIINNKAFATDVRPAAVDMSEDVGLIVYTSGTTGAPKGAMLTFKNSEYQAAAVAKNFSYREEDKVVSIMPIFHIAGKLVGMMSPFITGSTIILLSRFHPVGYLQAVEKYKATILYTTTPMNIQMMNEEKIKDTDFSSLVLNIITSFGIQLTKEISDNWESFTGIPLMEFAYGMSETHTGNAMTPPDQIKYGANGKPPEGTVLKIVNLDNYDEELPPNTQGMILVKGPSVFKGYKGKEEETRKSFYKGFFLTGDIGTIDEDGFLYFLGRAKEMIKCSGYSVYPEEVEKMLAKNEKVSEVAVIGIPDAVRGESVKAFIVLKDGCTATEDEIITWAKERMSAYKYPREVEFIDAIPKTNSGKLLRRLLRKDTEQAK</sequence>
<dbReference type="Proteomes" id="UP000030437">
    <property type="component" value="Unassembled WGS sequence"/>
</dbReference>
<reference evidence="5 6" key="1">
    <citation type="submission" date="2014-02" db="EMBL/GenBank/DDBJ databases">
        <title>Draft genome sequence of Lysinibacillus odysseyi NBRC 100172.</title>
        <authorList>
            <person name="Zhang F."/>
            <person name="Wang G."/>
            <person name="Zhang L."/>
        </authorList>
    </citation>
    <scope>NUCLEOTIDE SEQUENCE [LARGE SCALE GENOMIC DNA]</scope>
    <source>
        <strain evidence="5 6">NBRC 100172</strain>
    </source>
</reference>
<evidence type="ECO:0000256" key="2">
    <source>
        <dbReference type="ARBA" id="ARBA00022598"/>
    </source>
</evidence>
<protein>
    <recommendedName>
        <fullName evidence="7">AMP-dependent synthetase</fullName>
    </recommendedName>
</protein>
<name>A0A0A3ID95_9BACI</name>
<dbReference type="EMBL" id="JPVP01000059">
    <property type="protein sequence ID" value="KGR82714.1"/>
    <property type="molecule type" value="Genomic_DNA"/>
</dbReference>
<dbReference type="PANTHER" id="PTHR24096">
    <property type="entry name" value="LONG-CHAIN-FATTY-ACID--COA LIGASE"/>
    <property type="match status" value="1"/>
</dbReference>
<dbReference type="Gene3D" id="2.30.38.10">
    <property type="entry name" value="Luciferase, Domain 3"/>
    <property type="match status" value="1"/>
</dbReference>
<dbReference type="InterPro" id="IPR000873">
    <property type="entry name" value="AMP-dep_synth/lig_dom"/>
</dbReference>
<dbReference type="Gene3D" id="3.30.300.30">
    <property type="match status" value="1"/>
</dbReference>
<keyword evidence="6" id="KW-1185">Reference proteome</keyword>
<dbReference type="GO" id="GO:0016405">
    <property type="term" value="F:CoA-ligase activity"/>
    <property type="evidence" value="ECO:0007669"/>
    <property type="project" value="TreeGrafter"/>
</dbReference>
<evidence type="ECO:0000313" key="6">
    <source>
        <dbReference type="Proteomes" id="UP000030437"/>
    </source>
</evidence>
<feature type="domain" description="AMP-binding enzyme C-terminal" evidence="4">
    <location>
        <begin position="448"/>
        <end position="523"/>
    </location>
</feature>
<evidence type="ECO:0000256" key="1">
    <source>
        <dbReference type="ARBA" id="ARBA00006432"/>
    </source>
</evidence>
<organism evidence="5 6">
    <name type="scientific">Lysinibacillus odysseyi 34hs-1 = NBRC 100172</name>
    <dbReference type="NCBI Taxonomy" id="1220589"/>
    <lineage>
        <taxon>Bacteria</taxon>
        <taxon>Bacillati</taxon>
        <taxon>Bacillota</taxon>
        <taxon>Bacilli</taxon>
        <taxon>Bacillales</taxon>
        <taxon>Bacillaceae</taxon>
        <taxon>Lysinibacillus</taxon>
    </lineage>
</organism>
<evidence type="ECO:0008006" key="7">
    <source>
        <dbReference type="Google" id="ProtNLM"/>
    </source>
</evidence>
<keyword evidence="2" id="KW-0436">Ligase</keyword>
<dbReference type="RefSeq" id="WP_036157142.1">
    <property type="nucleotide sequence ID" value="NZ_AVCX01000002.1"/>
</dbReference>
<proteinExistence type="inferred from homology"/>
<comment type="similarity">
    <text evidence="1">Belongs to the ATP-dependent AMP-binding enzyme family.</text>
</comment>
<feature type="domain" description="AMP-dependent synthetase/ligase" evidence="3">
    <location>
        <begin position="18"/>
        <end position="397"/>
    </location>
</feature>
<gene>
    <name evidence="5" type="ORF">CD32_17830</name>
</gene>
<evidence type="ECO:0000259" key="4">
    <source>
        <dbReference type="Pfam" id="PF13193"/>
    </source>
</evidence>
<evidence type="ECO:0000313" key="5">
    <source>
        <dbReference type="EMBL" id="KGR82714.1"/>
    </source>
</evidence>
<dbReference type="InterPro" id="IPR020845">
    <property type="entry name" value="AMP-binding_CS"/>
</dbReference>
<dbReference type="STRING" id="1220589.CD32_17830"/>
<accession>A0A0A3ID95</accession>
<dbReference type="Gene3D" id="3.40.50.980">
    <property type="match status" value="2"/>
</dbReference>
<dbReference type="PROSITE" id="PS00455">
    <property type="entry name" value="AMP_BINDING"/>
    <property type="match status" value="1"/>
</dbReference>
<dbReference type="AlphaFoldDB" id="A0A0A3ID95"/>
<comment type="caution">
    <text evidence="5">The sequence shown here is derived from an EMBL/GenBank/DDBJ whole genome shotgun (WGS) entry which is preliminary data.</text>
</comment>
<dbReference type="eggNOG" id="COG0318">
    <property type="taxonomic scope" value="Bacteria"/>
</dbReference>
<dbReference type="FunFam" id="3.30.300.30:FF:000008">
    <property type="entry name" value="2,3-dihydroxybenzoate-AMP ligase"/>
    <property type="match status" value="1"/>
</dbReference>
<dbReference type="Pfam" id="PF00501">
    <property type="entry name" value="AMP-binding"/>
    <property type="match status" value="1"/>
</dbReference>
<evidence type="ECO:0000259" key="3">
    <source>
        <dbReference type="Pfam" id="PF00501"/>
    </source>
</evidence>
<dbReference type="PANTHER" id="PTHR24096:SF149">
    <property type="entry name" value="AMP-BINDING DOMAIN-CONTAINING PROTEIN-RELATED"/>
    <property type="match status" value="1"/>
</dbReference>
<dbReference type="InterPro" id="IPR045851">
    <property type="entry name" value="AMP-bd_C_sf"/>
</dbReference>
<dbReference type="InterPro" id="IPR025110">
    <property type="entry name" value="AMP-bd_C"/>
</dbReference>